<dbReference type="EMBL" id="CP018632">
    <property type="protein sequence ID" value="ASJ74139.1"/>
    <property type="molecule type" value="Genomic_DNA"/>
</dbReference>
<evidence type="ECO:0000256" key="3">
    <source>
        <dbReference type="ARBA" id="ARBA00022840"/>
    </source>
</evidence>
<dbReference type="InterPro" id="IPR017871">
    <property type="entry name" value="ABC_transporter-like_CS"/>
</dbReference>
<dbReference type="InterPro" id="IPR047641">
    <property type="entry name" value="ABC_transpr_MalK/UgpC-like"/>
</dbReference>
<dbReference type="InterPro" id="IPR003439">
    <property type="entry name" value="ABC_transporter-like_ATP-bd"/>
</dbReference>
<evidence type="ECO:0000256" key="1">
    <source>
        <dbReference type="ARBA" id="ARBA00022448"/>
    </source>
</evidence>
<dbReference type="Gene3D" id="2.40.50.100">
    <property type="match status" value="1"/>
</dbReference>
<dbReference type="Proteomes" id="UP000250079">
    <property type="component" value="Chromosome"/>
</dbReference>
<keyword evidence="1" id="KW-0813">Transport</keyword>
<dbReference type="InterPro" id="IPR012340">
    <property type="entry name" value="NA-bd_OB-fold"/>
</dbReference>
<protein>
    <submittedName>
        <fullName evidence="5">sn-glycerol-3-phosphate import ATP-binding protein UgpC</fullName>
        <ecNumber evidence="5">3.6.3.20</ecNumber>
    </submittedName>
</protein>
<dbReference type="PROSITE" id="PS50893">
    <property type="entry name" value="ABC_TRANSPORTER_2"/>
    <property type="match status" value="1"/>
</dbReference>
<dbReference type="GO" id="GO:0016887">
    <property type="term" value="F:ATP hydrolysis activity"/>
    <property type="evidence" value="ECO:0007669"/>
    <property type="project" value="InterPro"/>
</dbReference>
<accession>A0A2Z2NS86</accession>
<dbReference type="Gene3D" id="2.40.50.140">
    <property type="entry name" value="Nucleic acid-binding proteins"/>
    <property type="match status" value="1"/>
</dbReference>
<gene>
    <name evidence="5" type="primary">ugpC_10</name>
    <name evidence="5" type="ORF">IMCC3135_20305</name>
</gene>
<keyword evidence="5" id="KW-0378">Hydrolase</keyword>
<reference evidence="5 6" key="1">
    <citation type="submission" date="2016-12" db="EMBL/GenBank/DDBJ databases">
        <authorList>
            <person name="Song W.-J."/>
            <person name="Kurnit D.M."/>
        </authorList>
    </citation>
    <scope>NUCLEOTIDE SEQUENCE [LARGE SCALE GENOMIC DNA]</scope>
    <source>
        <strain evidence="5 6">IMCC3135</strain>
    </source>
</reference>
<dbReference type="CDD" id="cd03301">
    <property type="entry name" value="ABC_MalK_N"/>
    <property type="match status" value="1"/>
</dbReference>
<sequence length="360" mass="39336">MAEIKIKQVAKQYGSTHALHSIDLTIADQEFLVLLGASGCGKTTLLRIVAGLETATSGEVWIGDRRVDQLPPRDRGIAMVFQNYAVFPHLTVYENIAFGLRMAKLPQPEVDKRVNRTAELMHIEALLQRYSGQLSGGQRQRVAVARALATEPEVLLMDEPLSNLDALLRMEMRAELKTVLAESKTTTIYVTHDQVEAMSMADRIAIMNKGEIVQAASAVEVYRNPAAHFVGSFIGNPPMNFLDATPAGDGFWNVGGVRVSGPAGGQAKLRFGIRPEDIRVHPTGSVNASTEQQPVFSATVRILEPLGSHLLASCKIDDQMLRVVLDSDDPIKSGDELQWSPVSDRVRWFDPGSELAIASV</sequence>
<dbReference type="InterPro" id="IPR003593">
    <property type="entry name" value="AAA+_ATPase"/>
</dbReference>
<dbReference type="GO" id="GO:0140359">
    <property type="term" value="F:ABC-type transporter activity"/>
    <property type="evidence" value="ECO:0007669"/>
    <property type="project" value="InterPro"/>
</dbReference>
<proteinExistence type="predicted"/>
<feature type="domain" description="ABC transporter" evidence="4">
    <location>
        <begin position="4"/>
        <end position="234"/>
    </location>
</feature>
<dbReference type="EC" id="3.6.3.20" evidence="5"/>
<dbReference type="AlphaFoldDB" id="A0A2Z2NS86"/>
<dbReference type="SUPFAM" id="SSF50331">
    <property type="entry name" value="MOP-like"/>
    <property type="match status" value="1"/>
</dbReference>
<dbReference type="InterPro" id="IPR015855">
    <property type="entry name" value="ABC_transpr_MalK-like"/>
</dbReference>
<dbReference type="InterPro" id="IPR027417">
    <property type="entry name" value="P-loop_NTPase"/>
</dbReference>
<dbReference type="GO" id="GO:0008643">
    <property type="term" value="P:carbohydrate transport"/>
    <property type="evidence" value="ECO:0007669"/>
    <property type="project" value="InterPro"/>
</dbReference>
<dbReference type="GO" id="GO:0005524">
    <property type="term" value="F:ATP binding"/>
    <property type="evidence" value="ECO:0007669"/>
    <property type="project" value="UniProtKB-KW"/>
</dbReference>
<evidence type="ECO:0000313" key="5">
    <source>
        <dbReference type="EMBL" id="ASJ74139.1"/>
    </source>
</evidence>
<evidence type="ECO:0000259" key="4">
    <source>
        <dbReference type="PROSITE" id="PS50893"/>
    </source>
</evidence>
<keyword evidence="3 5" id="KW-0067">ATP-binding</keyword>
<dbReference type="KEGG" id="gai:IMCC3135_20305"/>
<keyword evidence="6" id="KW-1185">Reference proteome</keyword>
<dbReference type="SUPFAM" id="SSF52540">
    <property type="entry name" value="P-loop containing nucleoside triphosphate hydrolases"/>
    <property type="match status" value="1"/>
</dbReference>
<evidence type="ECO:0000313" key="6">
    <source>
        <dbReference type="Proteomes" id="UP000250079"/>
    </source>
</evidence>
<dbReference type="InterPro" id="IPR008995">
    <property type="entry name" value="Mo/tungstate-bd_C_term_dom"/>
</dbReference>
<dbReference type="InterPro" id="IPR013611">
    <property type="entry name" value="Transp-assoc_OB_typ2"/>
</dbReference>
<dbReference type="FunFam" id="3.40.50.300:FF:000042">
    <property type="entry name" value="Maltose/maltodextrin ABC transporter, ATP-binding protein"/>
    <property type="match status" value="1"/>
</dbReference>
<organism evidence="5 6">
    <name type="scientific">Granulosicoccus antarcticus IMCC3135</name>
    <dbReference type="NCBI Taxonomy" id="1192854"/>
    <lineage>
        <taxon>Bacteria</taxon>
        <taxon>Pseudomonadati</taxon>
        <taxon>Pseudomonadota</taxon>
        <taxon>Gammaproteobacteria</taxon>
        <taxon>Chromatiales</taxon>
        <taxon>Granulosicoccaceae</taxon>
        <taxon>Granulosicoccus</taxon>
    </lineage>
</organism>
<dbReference type="PROSITE" id="PS00211">
    <property type="entry name" value="ABC_TRANSPORTER_1"/>
    <property type="match status" value="1"/>
</dbReference>
<dbReference type="Gene3D" id="3.40.50.300">
    <property type="entry name" value="P-loop containing nucleotide triphosphate hydrolases"/>
    <property type="match status" value="1"/>
</dbReference>
<keyword evidence="2" id="KW-0547">Nucleotide-binding</keyword>
<dbReference type="Pfam" id="PF00005">
    <property type="entry name" value="ABC_tran"/>
    <property type="match status" value="1"/>
</dbReference>
<dbReference type="PANTHER" id="PTHR43875:SF1">
    <property type="entry name" value="OSMOPROTECTIVE COMPOUNDS UPTAKE ATP-BINDING PROTEIN GGTA"/>
    <property type="match status" value="1"/>
</dbReference>
<evidence type="ECO:0000256" key="2">
    <source>
        <dbReference type="ARBA" id="ARBA00022741"/>
    </source>
</evidence>
<dbReference type="OrthoDB" id="9802264at2"/>
<dbReference type="GO" id="GO:0055052">
    <property type="term" value="C:ATP-binding cassette (ABC) transporter complex, substrate-binding subunit-containing"/>
    <property type="evidence" value="ECO:0007669"/>
    <property type="project" value="TreeGrafter"/>
</dbReference>
<name>A0A2Z2NS86_9GAMM</name>
<dbReference type="PANTHER" id="PTHR43875">
    <property type="entry name" value="MALTODEXTRIN IMPORT ATP-BINDING PROTEIN MSMX"/>
    <property type="match status" value="1"/>
</dbReference>
<dbReference type="SMART" id="SM00382">
    <property type="entry name" value="AAA"/>
    <property type="match status" value="1"/>
</dbReference>
<dbReference type="RefSeq" id="WP_088919218.1">
    <property type="nucleotide sequence ID" value="NZ_CP018632.1"/>
</dbReference>
<dbReference type="Pfam" id="PF08402">
    <property type="entry name" value="TOBE_2"/>
    <property type="match status" value="1"/>
</dbReference>